<feature type="compositionally biased region" description="Polar residues" evidence="1">
    <location>
        <begin position="1"/>
        <end position="27"/>
    </location>
</feature>
<name>A0A1Y3AWN0_EURMA</name>
<reference evidence="2 3" key="1">
    <citation type="submission" date="2017-03" db="EMBL/GenBank/DDBJ databases">
        <title>Genome Survey of Euroglyphus maynei.</title>
        <authorList>
            <person name="Arlian L.G."/>
            <person name="Morgan M.S."/>
            <person name="Rider S.D."/>
        </authorList>
    </citation>
    <scope>NUCLEOTIDE SEQUENCE [LARGE SCALE GENOMIC DNA]</scope>
    <source>
        <strain evidence="2">Arlian Lab</strain>
        <tissue evidence="2">Whole body</tissue>
    </source>
</reference>
<protein>
    <recommendedName>
        <fullName evidence="4">Ig-like domain-containing protein</fullName>
    </recommendedName>
</protein>
<organism evidence="2 3">
    <name type="scientific">Euroglyphus maynei</name>
    <name type="common">Mayne's house dust mite</name>
    <dbReference type="NCBI Taxonomy" id="6958"/>
    <lineage>
        <taxon>Eukaryota</taxon>
        <taxon>Metazoa</taxon>
        <taxon>Ecdysozoa</taxon>
        <taxon>Arthropoda</taxon>
        <taxon>Chelicerata</taxon>
        <taxon>Arachnida</taxon>
        <taxon>Acari</taxon>
        <taxon>Acariformes</taxon>
        <taxon>Sarcoptiformes</taxon>
        <taxon>Astigmata</taxon>
        <taxon>Psoroptidia</taxon>
        <taxon>Analgoidea</taxon>
        <taxon>Pyroglyphidae</taxon>
        <taxon>Pyroglyphinae</taxon>
        <taxon>Euroglyphus</taxon>
    </lineage>
</organism>
<gene>
    <name evidence="2" type="ORF">BLA29_008073</name>
</gene>
<accession>A0A1Y3AWN0</accession>
<dbReference type="EMBL" id="MUJZ01054134">
    <property type="protein sequence ID" value="OTF72899.1"/>
    <property type="molecule type" value="Genomic_DNA"/>
</dbReference>
<dbReference type="AlphaFoldDB" id="A0A1Y3AWN0"/>
<keyword evidence="3" id="KW-1185">Reference proteome</keyword>
<dbReference type="Proteomes" id="UP000194236">
    <property type="component" value="Unassembled WGS sequence"/>
</dbReference>
<evidence type="ECO:0008006" key="4">
    <source>
        <dbReference type="Google" id="ProtNLM"/>
    </source>
</evidence>
<comment type="caution">
    <text evidence="2">The sequence shown here is derived from an EMBL/GenBank/DDBJ whole genome shotgun (WGS) entry which is preliminary data.</text>
</comment>
<sequence length="94" mass="11109">MFQEVSSNINNNGYMRSSNQSNATFKISSSNNSNNDNKKQQTTSQMEHYYRFIEMSEIFFNCTINSNPDSHLIEWFMNEKLIHTDIPKEIVKIY</sequence>
<evidence type="ECO:0000256" key="1">
    <source>
        <dbReference type="SAM" id="MobiDB-lite"/>
    </source>
</evidence>
<proteinExistence type="predicted"/>
<feature type="region of interest" description="Disordered" evidence="1">
    <location>
        <begin position="1"/>
        <end position="44"/>
    </location>
</feature>
<evidence type="ECO:0000313" key="2">
    <source>
        <dbReference type="EMBL" id="OTF72899.1"/>
    </source>
</evidence>
<evidence type="ECO:0000313" key="3">
    <source>
        <dbReference type="Proteomes" id="UP000194236"/>
    </source>
</evidence>
<dbReference type="OrthoDB" id="8825892at2759"/>